<proteinExistence type="predicted"/>
<comment type="caution">
    <text evidence="1">The sequence shown here is derived from an EMBL/GenBank/DDBJ whole genome shotgun (WGS) entry which is preliminary data.</text>
</comment>
<evidence type="ECO:0000313" key="1">
    <source>
        <dbReference type="EMBL" id="EBU8207313.1"/>
    </source>
</evidence>
<dbReference type="EMBL" id="AAHDIR010000039">
    <property type="protein sequence ID" value="EBU8207313.1"/>
    <property type="molecule type" value="Genomic_DNA"/>
</dbReference>
<reference evidence="1" key="1">
    <citation type="submission" date="2018-05" db="EMBL/GenBank/DDBJ databases">
        <authorList>
            <person name="Ashton P.M."/>
            <person name="Dallman T."/>
            <person name="Nair S."/>
            <person name="De Pinna E."/>
            <person name="Peters T."/>
            <person name="Grant K."/>
        </authorList>
    </citation>
    <scope>NUCLEOTIDE SEQUENCE</scope>
    <source>
        <strain evidence="1">374031</strain>
    </source>
</reference>
<organism evidence="1">
    <name type="scientific">Salmonella enterica subsp. enterica serovar Cardoner</name>
    <dbReference type="NCBI Taxonomy" id="2564309"/>
    <lineage>
        <taxon>Bacteria</taxon>
        <taxon>Pseudomonadati</taxon>
        <taxon>Pseudomonadota</taxon>
        <taxon>Gammaproteobacteria</taxon>
        <taxon>Enterobacterales</taxon>
        <taxon>Enterobacteriaceae</taxon>
        <taxon>Salmonella</taxon>
    </lineage>
</organism>
<name>A0A5W3RT92_SALET</name>
<dbReference type="AlphaFoldDB" id="A0A5W3RT92"/>
<protein>
    <submittedName>
        <fullName evidence="1">Uncharacterized protein</fullName>
    </submittedName>
</protein>
<accession>A0A5W3RT92</accession>
<gene>
    <name evidence="1" type="ORF">DLM21_23785</name>
</gene>
<sequence length="120" mass="13187">MSEEKQVTNFSQQIAYINKGSLDAEASEGIARVVKAVRETGKKGSITLTLAVSMLNTRDENAMKITPSIKLSIPELDKAETIMFSTHDGDLLRDDPDQIQMDLRVVNTNTPAPIKLQQNG</sequence>